<comment type="similarity">
    <text evidence="2">Belongs to the UPF0702 family.</text>
</comment>
<proteinExistence type="inferred from homology"/>
<evidence type="ECO:0000256" key="3">
    <source>
        <dbReference type="ARBA" id="ARBA00022475"/>
    </source>
</evidence>
<feature type="domain" description="YetF-like N-terminal transmembrane" evidence="9">
    <location>
        <begin position="5"/>
        <end position="78"/>
    </location>
</feature>
<feature type="transmembrane region" description="Helical" evidence="7">
    <location>
        <begin position="58"/>
        <end position="78"/>
    </location>
</feature>
<dbReference type="RefSeq" id="WP_089751445.1">
    <property type="nucleotide sequence ID" value="NZ_FOOG01000009.1"/>
</dbReference>
<dbReference type="InterPro" id="IPR007353">
    <property type="entry name" value="DUF421"/>
</dbReference>
<evidence type="ECO:0000256" key="4">
    <source>
        <dbReference type="ARBA" id="ARBA00022692"/>
    </source>
</evidence>
<organism evidence="10 11">
    <name type="scientific">Halobacillus alkaliphilus</name>
    <dbReference type="NCBI Taxonomy" id="396056"/>
    <lineage>
        <taxon>Bacteria</taxon>
        <taxon>Bacillati</taxon>
        <taxon>Bacillota</taxon>
        <taxon>Bacilli</taxon>
        <taxon>Bacillales</taxon>
        <taxon>Bacillaceae</taxon>
        <taxon>Halobacillus</taxon>
    </lineage>
</organism>
<keyword evidence="11" id="KW-1185">Reference proteome</keyword>
<gene>
    <name evidence="10" type="ORF">SAMN05216353_10985</name>
</gene>
<dbReference type="PANTHER" id="PTHR34582:SF7">
    <property type="entry name" value="UPF0702 TRANSMEMBRANE PROTEIN YDFS"/>
    <property type="match status" value="1"/>
</dbReference>
<keyword evidence="4 7" id="KW-0812">Transmembrane</keyword>
<protein>
    <submittedName>
        <fullName evidence="10">Uncharacterized membrane protein YcaP, DUF421 family</fullName>
    </submittedName>
</protein>
<evidence type="ECO:0000313" key="10">
    <source>
        <dbReference type="EMBL" id="SFF79965.1"/>
    </source>
</evidence>
<feature type="transmembrane region" description="Helical" evidence="7">
    <location>
        <begin position="32"/>
        <end position="52"/>
    </location>
</feature>
<evidence type="ECO:0000256" key="6">
    <source>
        <dbReference type="ARBA" id="ARBA00023136"/>
    </source>
</evidence>
<accession>A0A1I2LL12</accession>
<evidence type="ECO:0000259" key="9">
    <source>
        <dbReference type="Pfam" id="PF20730"/>
    </source>
</evidence>
<keyword evidence="6 7" id="KW-0472">Membrane</keyword>
<keyword evidence="5 7" id="KW-1133">Transmembrane helix</keyword>
<dbReference type="OrthoDB" id="9778331at2"/>
<evidence type="ECO:0000259" key="8">
    <source>
        <dbReference type="Pfam" id="PF04239"/>
    </source>
</evidence>
<evidence type="ECO:0000256" key="1">
    <source>
        <dbReference type="ARBA" id="ARBA00004651"/>
    </source>
</evidence>
<name>A0A1I2LL12_9BACI</name>
<evidence type="ECO:0000313" key="11">
    <source>
        <dbReference type="Proteomes" id="UP000198897"/>
    </source>
</evidence>
<dbReference type="InterPro" id="IPR048454">
    <property type="entry name" value="YetF_N"/>
</dbReference>
<dbReference type="Proteomes" id="UP000198897">
    <property type="component" value="Unassembled WGS sequence"/>
</dbReference>
<keyword evidence="3" id="KW-1003">Cell membrane</keyword>
<reference evidence="11" key="1">
    <citation type="submission" date="2016-10" db="EMBL/GenBank/DDBJ databases">
        <authorList>
            <person name="Varghese N."/>
            <person name="Submissions S."/>
        </authorList>
    </citation>
    <scope>NUCLEOTIDE SEQUENCE [LARGE SCALE GENOMIC DNA]</scope>
    <source>
        <strain evidence="11">FP5</strain>
    </source>
</reference>
<dbReference type="EMBL" id="FOOG01000009">
    <property type="protein sequence ID" value="SFF79965.1"/>
    <property type="molecule type" value="Genomic_DNA"/>
</dbReference>
<dbReference type="PANTHER" id="PTHR34582">
    <property type="entry name" value="UPF0702 TRANSMEMBRANE PROTEIN YCAP"/>
    <property type="match status" value="1"/>
</dbReference>
<feature type="domain" description="YetF C-terminal" evidence="8">
    <location>
        <begin position="81"/>
        <end position="217"/>
    </location>
</feature>
<evidence type="ECO:0000256" key="5">
    <source>
        <dbReference type="ARBA" id="ARBA00022989"/>
    </source>
</evidence>
<evidence type="ECO:0000256" key="7">
    <source>
        <dbReference type="SAM" id="Phobius"/>
    </source>
</evidence>
<dbReference type="Pfam" id="PF04239">
    <property type="entry name" value="DUF421"/>
    <property type="match status" value="1"/>
</dbReference>
<dbReference type="GO" id="GO:0005886">
    <property type="term" value="C:plasma membrane"/>
    <property type="evidence" value="ECO:0007669"/>
    <property type="project" value="UniProtKB-SubCell"/>
</dbReference>
<dbReference type="Pfam" id="PF20730">
    <property type="entry name" value="YetF_N"/>
    <property type="match status" value="1"/>
</dbReference>
<dbReference type="AlphaFoldDB" id="A0A1I2LL12"/>
<comment type="subcellular location">
    <subcellularLocation>
        <location evidence="1">Cell membrane</location>
        <topology evidence="1">Multi-pass membrane protein</topology>
    </subcellularLocation>
</comment>
<dbReference type="InterPro" id="IPR023090">
    <property type="entry name" value="UPF0702_alpha/beta_dom_sf"/>
</dbReference>
<sequence length="232" mass="25628">MDVTELQLRLALAFTVLLVLTRTMGRKEISQLTFFNFVSAISIGTIGGSLAIDASLSVRNGLIALVSWTVFTVFLGYLDIKSKDVRSVIDGQPLIVVKQGKVLEDELRKARLDLDSLHVLLRKKNVFSLNEVSYAIFETDGTLSVLKKTGDQPFTKKDGNVVSNSPAVYPIPTTVVSDGKINDGNLQNLNLDQKWLHQQLKSAGVPSISEVFYAEVQKDGSLYIDMRNDTIH</sequence>
<dbReference type="Gene3D" id="3.30.240.20">
    <property type="entry name" value="bsu07140 like domains"/>
    <property type="match status" value="2"/>
</dbReference>
<evidence type="ECO:0000256" key="2">
    <source>
        <dbReference type="ARBA" id="ARBA00006448"/>
    </source>
</evidence>